<proteinExistence type="predicted"/>
<feature type="transmembrane region" description="Helical" evidence="1">
    <location>
        <begin position="32"/>
        <end position="53"/>
    </location>
</feature>
<keyword evidence="1" id="KW-0812">Transmembrane</keyword>
<keyword evidence="3" id="KW-1185">Reference proteome</keyword>
<feature type="transmembrane region" description="Helical" evidence="1">
    <location>
        <begin position="211"/>
        <end position="235"/>
    </location>
</feature>
<dbReference type="Proteomes" id="UP000639859">
    <property type="component" value="Unassembled WGS sequence"/>
</dbReference>
<protein>
    <submittedName>
        <fullName evidence="2">PepSY domain-containing protein</fullName>
    </submittedName>
</protein>
<accession>A0ABS0T5A4</accession>
<feature type="transmembrane region" description="Helical" evidence="1">
    <location>
        <begin position="389"/>
        <end position="411"/>
    </location>
</feature>
<dbReference type="Pfam" id="PF03929">
    <property type="entry name" value="PepSY_TM"/>
    <property type="match status" value="1"/>
</dbReference>
<evidence type="ECO:0000313" key="2">
    <source>
        <dbReference type="EMBL" id="MBI1687062.1"/>
    </source>
</evidence>
<evidence type="ECO:0000256" key="1">
    <source>
        <dbReference type="SAM" id="Phobius"/>
    </source>
</evidence>
<dbReference type="PANTHER" id="PTHR34219:SF3">
    <property type="entry name" value="BLL7967 PROTEIN"/>
    <property type="match status" value="1"/>
</dbReference>
<feature type="transmembrane region" description="Helical" evidence="1">
    <location>
        <begin position="417"/>
        <end position="439"/>
    </location>
</feature>
<feature type="transmembrane region" description="Helical" evidence="1">
    <location>
        <begin position="352"/>
        <end position="374"/>
    </location>
</feature>
<keyword evidence="1" id="KW-0472">Membrane</keyword>
<dbReference type="InterPro" id="IPR005625">
    <property type="entry name" value="PepSY-ass_TM"/>
</dbReference>
<name>A0ABS0T5A4_9CAUL</name>
<dbReference type="PANTHER" id="PTHR34219">
    <property type="entry name" value="IRON-REGULATED INNER MEMBRANE PROTEIN-RELATED"/>
    <property type="match status" value="1"/>
</dbReference>
<dbReference type="RefSeq" id="WP_198578945.1">
    <property type="nucleotide sequence ID" value="NZ_JADWOX010000037.1"/>
</dbReference>
<gene>
    <name evidence="2" type="ORF">I4Q42_25605</name>
</gene>
<feature type="transmembrane region" description="Helical" evidence="1">
    <location>
        <begin position="446"/>
        <end position="464"/>
    </location>
</feature>
<feature type="transmembrane region" description="Helical" evidence="1">
    <location>
        <begin position="152"/>
        <end position="173"/>
    </location>
</feature>
<feature type="transmembrane region" description="Helical" evidence="1">
    <location>
        <begin position="470"/>
        <end position="491"/>
    </location>
</feature>
<keyword evidence="1" id="KW-1133">Transmembrane helix</keyword>
<dbReference type="EMBL" id="JADWOX010000037">
    <property type="protein sequence ID" value="MBI1687062.1"/>
    <property type="molecule type" value="Genomic_DNA"/>
</dbReference>
<organism evidence="2 3">
    <name type="scientific">Caulobacter hibisci</name>
    <dbReference type="NCBI Taxonomy" id="2035993"/>
    <lineage>
        <taxon>Bacteria</taxon>
        <taxon>Pseudomonadati</taxon>
        <taxon>Pseudomonadota</taxon>
        <taxon>Alphaproteobacteria</taxon>
        <taxon>Caulobacterales</taxon>
        <taxon>Caulobacteraceae</taxon>
        <taxon>Caulobacter</taxon>
    </lineage>
</organism>
<sequence>MHAPQSKPKPGKPIWPKVPAGFVRAMLAGHSALGLAFAALIYLVCFSGAVAVFTSEFTRWEQPAVPVLHSVTPAAVGAAFEETLAKNPKAHDLFIRMPEPAYPRLSVHGDDAKGAEHTWFADASGKLVAEQRTPWTQFQAALHTVLHLPSSWGFFVVGLTGVALLSSLVSGVLSHPRVFKDAFAFRWGGSKRLQEADLHNRISVWGLPFHVVVSLTGAFLGLSVLIVGVLALVVFDGNREKVFALFSGPPVADDPRPAPVIDVAKGLAVLQAQNPKAGFNYIFVEHPGEAGQHMSVNRVTPGRLSRGETMIVDGNAKVLGAAGFEGGNLGMAIYSSLTPLHFGWFGGWPVKVAYFLLGLGLTAVTASGVAIWLARRRDKGRPAPRWERVWVAFCWSQPLAYGVSAIVALLATGLPPVAVWGGVTLLAAASAFLWTPAVISVRLRSASAVSLALVALVHLGLNTGKAVDPVAWILDASLVLGAVLLAASVWATKKSAAA</sequence>
<evidence type="ECO:0000313" key="3">
    <source>
        <dbReference type="Proteomes" id="UP000639859"/>
    </source>
</evidence>
<comment type="caution">
    <text evidence="2">The sequence shown here is derived from an EMBL/GenBank/DDBJ whole genome shotgun (WGS) entry which is preliminary data.</text>
</comment>
<reference evidence="2 3" key="1">
    <citation type="submission" date="2020-11" db="EMBL/GenBank/DDBJ databases">
        <title>genome sequence of strain KACC 18849.</title>
        <authorList>
            <person name="Gao J."/>
            <person name="Zhang X."/>
        </authorList>
    </citation>
    <scope>NUCLEOTIDE SEQUENCE [LARGE SCALE GENOMIC DNA]</scope>
    <source>
        <strain evidence="2 3">KACC 18849</strain>
    </source>
</reference>